<comment type="caution">
    <text evidence="8">The sequence shown here is derived from an EMBL/GenBank/DDBJ whole genome shotgun (WGS) entry which is preliminary data.</text>
</comment>
<feature type="transmembrane region" description="Helical" evidence="6">
    <location>
        <begin position="79"/>
        <end position="102"/>
    </location>
</feature>
<dbReference type="PROSITE" id="PS50850">
    <property type="entry name" value="MFS"/>
    <property type="match status" value="1"/>
</dbReference>
<dbReference type="RefSeq" id="WP_160906498.1">
    <property type="nucleotide sequence ID" value="NZ_WVHS01000002.1"/>
</dbReference>
<dbReference type="InterPro" id="IPR020846">
    <property type="entry name" value="MFS_dom"/>
</dbReference>
<feature type="transmembrane region" description="Helical" evidence="6">
    <location>
        <begin position="50"/>
        <end position="67"/>
    </location>
</feature>
<feature type="transmembrane region" description="Helical" evidence="6">
    <location>
        <begin position="252"/>
        <end position="272"/>
    </location>
</feature>
<dbReference type="CDD" id="cd17388">
    <property type="entry name" value="MFS_TetA"/>
    <property type="match status" value="1"/>
</dbReference>
<dbReference type="SUPFAM" id="SSF103473">
    <property type="entry name" value="MFS general substrate transporter"/>
    <property type="match status" value="1"/>
</dbReference>
<dbReference type="PANTHER" id="PTHR23504:SF15">
    <property type="entry name" value="MAJOR FACILITATOR SUPERFAMILY (MFS) PROFILE DOMAIN-CONTAINING PROTEIN"/>
    <property type="match status" value="1"/>
</dbReference>
<proteinExistence type="predicted"/>
<dbReference type="AlphaFoldDB" id="A0A7K1XXQ0"/>
<keyword evidence="2" id="KW-0813">Transport</keyword>
<dbReference type="GO" id="GO:0022857">
    <property type="term" value="F:transmembrane transporter activity"/>
    <property type="evidence" value="ECO:0007669"/>
    <property type="project" value="InterPro"/>
</dbReference>
<feature type="transmembrane region" description="Helical" evidence="6">
    <location>
        <begin position="165"/>
        <end position="185"/>
    </location>
</feature>
<dbReference type="Pfam" id="PF07690">
    <property type="entry name" value="MFS_1"/>
    <property type="match status" value="1"/>
</dbReference>
<evidence type="ECO:0000256" key="5">
    <source>
        <dbReference type="ARBA" id="ARBA00023136"/>
    </source>
</evidence>
<feature type="transmembrane region" description="Helical" evidence="6">
    <location>
        <begin position="308"/>
        <end position="329"/>
    </location>
</feature>
<evidence type="ECO:0000256" key="3">
    <source>
        <dbReference type="ARBA" id="ARBA00022692"/>
    </source>
</evidence>
<accession>A0A7K1XXQ0</accession>
<keyword evidence="5 6" id="KW-0472">Membrane</keyword>
<reference evidence="8 9" key="1">
    <citation type="submission" date="2019-11" db="EMBL/GenBank/DDBJ databases">
        <title>Pedobacter sp. HMF7056 Genome sequencing and assembly.</title>
        <authorList>
            <person name="Kang H."/>
            <person name="Kim H."/>
            <person name="Joh K."/>
        </authorList>
    </citation>
    <scope>NUCLEOTIDE SEQUENCE [LARGE SCALE GENOMIC DNA]</scope>
    <source>
        <strain evidence="8 9">HMF7056</strain>
    </source>
</reference>
<evidence type="ECO:0000256" key="2">
    <source>
        <dbReference type="ARBA" id="ARBA00022448"/>
    </source>
</evidence>
<feature type="transmembrane region" description="Helical" evidence="6">
    <location>
        <begin position="137"/>
        <end position="159"/>
    </location>
</feature>
<evidence type="ECO:0000313" key="9">
    <source>
        <dbReference type="Proteomes" id="UP000451233"/>
    </source>
</evidence>
<dbReference type="PRINTS" id="PR01035">
    <property type="entry name" value="TCRTETA"/>
</dbReference>
<name>A0A7K1XXQ0_9SPHI</name>
<dbReference type="Proteomes" id="UP000451233">
    <property type="component" value="Unassembled WGS sequence"/>
</dbReference>
<evidence type="ECO:0000256" key="6">
    <source>
        <dbReference type="SAM" id="Phobius"/>
    </source>
</evidence>
<dbReference type="GO" id="GO:0016020">
    <property type="term" value="C:membrane"/>
    <property type="evidence" value="ECO:0007669"/>
    <property type="project" value="UniProtKB-SubCell"/>
</dbReference>
<comment type="subcellular location">
    <subcellularLocation>
        <location evidence="1">Membrane</location>
        <topology evidence="1">Multi-pass membrane protein</topology>
    </subcellularLocation>
</comment>
<dbReference type="Gene3D" id="1.20.1250.20">
    <property type="entry name" value="MFS general substrate transporter like domains"/>
    <property type="match status" value="1"/>
</dbReference>
<dbReference type="InterPro" id="IPR001958">
    <property type="entry name" value="Tet-R_TetA/multi-R_MdtG-like"/>
</dbReference>
<feature type="transmembrane region" description="Helical" evidence="6">
    <location>
        <begin position="108"/>
        <end position="125"/>
    </location>
</feature>
<dbReference type="InterPro" id="IPR011701">
    <property type="entry name" value="MFS"/>
</dbReference>
<sequence>MATPRKAAMGFIFVTLLIDTIGFGLIYPVLPRLIEQMIHGDLSQASRWNAWLMSAYAVTQFICAPVIGSLSDKYGRRPVLLLSLFGFGLDYILLSLAPTIWWLVAGRVIAGITGASFTTASAYIADISTAEDRAKNFGMIGAAFGLGFIIGPAIGGLLGELGPRVPFIVAACLTLMNFIYGYFVLPESLSAENRRPFSWVRSNPLGSVLQLKQYKGVGGLILALVFVYIGGYAVQSTWAYVNIEKFNWGEGLIGISLTVVGVLVAGVQGGLIRFTNPRLGNEKSIYVGLGLYAAGLVLFAFANQGWMMFAFLVPYCLGGIAGPALQSVITEHVPSNEQGELQGTLTSLMSLTMIFGPMLMNNLFSWCTGKGAAIYFPGAPFLAGAIFMVISIVIAAASMKKPSFINRGTGKA</sequence>
<dbReference type="InterPro" id="IPR036259">
    <property type="entry name" value="MFS_trans_sf"/>
</dbReference>
<feature type="domain" description="Major facilitator superfamily (MFS) profile" evidence="7">
    <location>
        <begin position="8"/>
        <end position="403"/>
    </location>
</feature>
<feature type="transmembrane region" description="Helical" evidence="6">
    <location>
        <begin position="341"/>
        <end position="360"/>
    </location>
</feature>
<evidence type="ECO:0000313" key="8">
    <source>
        <dbReference type="EMBL" id="MXV15509.1"/>
    </source>
</evidence>
<organism evidence="8 9">
    <name type="scientific">Hufsiella ginkgonis</name>
    <dbReference type="NCBI Taxonomy" id="2695274"/>
    <lineage>
        <taxon>Bacteria</taxon>
        <taxon>Pseudomonadati</taxon>
        <taxon>Bacteroidota</taxon>
        <taxon>Sphingobacteriia</taxon>
        <taxon>Sphingobacteriales</taxon>
        <taxon>Sphingobacteriaceae</taxon>
        <taxon>Hufsiella</taxon>
    </lineage>
</organism>
<keyword evidence="3 6" id="KW-0812">Transmembrane</keyword>
<evidence type="ECO:0000256" key="4">
    <source>
        <dbReference type="ARBA" id="ARBA00022989"/>
    </source>
</evidence>
<evidence type="ECO:0000259" key="7">
    <source>
        <dbReference type="PROSITE" id="PS50850"/>
    </source>
</evidence>
<gene>
    <name evidence="8" type="ORF">GS398_09355</name>
</gene>
<feature type="transmembrane region" description="Helical" evidence="6">
    <location>
        <begin position="7"/>
        <end position="30"/>
    </location>
</feature>
<evidence type="ECO:0000256" key="1">
    <source>
        <dbReference type="ARBA" id="ARBA00004141"/>
    </source>
</evidence>
<feature type="transmembrane region" description="Helical" evidence="6">
    <location>
        <begin position="372"/>
        <end position="397"/>
    </location>
</feature>
<dbReference type="PANTHER" id="PTHR23504">
    <property type="entry name" value="MAJOR FACILITATOR SUPERFAMILY DOMAIN-CONTAINING PROTEIN 10"/>
    <property type="match status" value="1"/>
</dbReference>
<feature type="transmembrane region" description="Helical" evidence="6">
    <location>
        <begin position="217"/>
        <end position="240"/>
    </location>
</feature>
<dbReference type="EMBL" id="WVHS01000002">
    <property type="protein sequence ID" value="MXV15509.1"/>
    <property type="molecule type" value="Genomic_DNA"/>
</dbReference>
<keyword evidence="9" id="KW-1185">Reference proteome</keyword>
<keyword evidence="4 6" id="KW-1133">Transmembrane helix</keyword>
<protein>
    <submittedName>
        <fullName evidence="8">MFS transporter</fullName>
    </submittedName>
</protein>
<feature type="transmembrane region" description="Helical" evidence="6">
    <location>
        <begin position="284"/>
        <end position="302"/>
    </location>
</feature>